<organism evidence="2 3">
    <name type="scientific">Allokutzneria oryzae</name>
    <dbReference type="NCBI Taxonomy" id="1378989"/>
    <lineage>
        <taxon>Bacteria</taxon>
        <taxon>Bacillati</taxon>
        <taxon>Actinomycetota</taxon>
        <taxon>Actinomycetes</taxon>
        <taxon>Pseudonocardiales</taxon>
        <taxon>Pseudonocardiaceae</taxon>
        <taxon>Allokutzneria</taxon>
    </lineage>
</organism>
<proteinExistence type="predicted"/>
<gene>
    <name evidence="2" type="ORF">ACFFQA_31805</name>
</gene>
<protein>
    <recommendedName>
        <fullName evidence="4">YD repeat-containing protein</fullName>
    </recommendedName>
</protein>
<dbReference type="EMBL" id="JBHLZU010000027">
    <property type="protein sequence ID" value="MFB9908545.1"/>
    <property type="molecule type" value="Genomic_DNA"/>
</dbReference>
<dbReference type="RefSeq" id="WP_377860349.1">
    <property type="nucleotide sequence ID" value="NZ_JBHLZU010000027.1"/>
</dbReference>
<sequence>MNDTAAWATEGKELKADPNTLKGFATNLATIGENLKDDNNGPVMGLFGGGDDVSISSGTFAEGKRAMDLDSRNAREMMQYLGDQYRELLAHSAATHVLADMYETGANNHAISLNAIMWAYQEPGATPPGNVPPYLYDEKGKLLTMNGLFQEAGGGGGSTKTDVQTSAICLPDGRTITEYRTADGGTRVVTKHADGKIEEVVKNDKGDKLYEVVTTQAGATTTFYQDNKVAGSTVRSTTTSNQRTANGDVEHEQTTFETRDAEGKVTSTKTEHMVTTTNSGDNTHTRDYYTTKGDDPTKTDQRHIGSQPAMPDQEDWQDLAEQESERARNRLGGW</sequence>
<accession>A0ABV6A5W1</accession>
<dbReference type="Proteomes" id="UP001589693">
    <property type="component" value="Unassembled WGS sequence"/>
</dbReference>
<feature type="compositionally biased region" description="Basic and acidic residues" evidence="1">
    <location>
        <begin position="283"/>
        <end position="303"/>
    </location>
</feature>
<evidence type="ECO:0008006" key="4">
    <source>
        <dbReference type="Google" id="ProtNLM"/>
    </source>
</evidence>
<feature type="compositionally biased region" description="Acidic residues" evidence="1">
    <location>
        <begin position="312"/>
        <end position="322"/>
    </location>
</feature>
<evidence type="ECO:0000313" key="2">
    <source>
        <dbReference type="EMBL" id="MFB9908545.1"/>
    </source>
</evidence>
<name>A0ABV6A5W1_9PSEU</name>
<keyword evidence="3" id="KW-1185">Reference proteome</keyword>
<comment type="caution">
    <text evidence="2">The sequence shown here is derived from an EMBL/GenBank/DDBJ whole genome shotgun (WGS) entry which is preliminary data.</text>
</comment>
<evidence type="ECO:0000313" key="3">
    <source>
        <dbReference type="Proteomes" id="UP001589693"/>
    </source>
</evidence>
<feature type="compositionally biased region" description="Polar residues" evidence="1">
    <location>
        <begin position="234"/>
        <end position="245"/>
    </location>
</feature>
<feature type="region of interest" description="Disordered" evidence="1">
    <location>
        <begin position="234"/>
        <end position="334"/>
    </location>
</feature>
<feature type="compositionally biased region" description="Polar residues" evidence="1">
    <location>
        <begin position="265"/>
        <end position="282"/>
    </location>
</feature>
<feature type="compositionally biased region" description="Basic and acidic residues" evidence="1">
    <location>
        <begin position="248"/>
        <end position="263"/>
    </location>
</feature>
<reference evidence="2 3" key="1">
    <citation type="submission" date="2024-09" db="EMBL/GenBank/DDBJ databases">
        <authorList>
            <person name="Sun Q."/>
            <person name="Mori K."/>
        </authorList>
    </citation>
    <scope>NUCLEOTIDE SEQUENCE [LARGE SCALE GENOMIC DNA]</scope>
    <source>
        <strain evidence="2 3">TBRC 7907</strain>
    </source>
</reference>
<evidence type="ECO:0000256" key="1">
    <source>
        <dbReference type="SAM" id="MobiDB-lite"/>
    </source>
</evidence>